<dbReference type="SUPFAM" id="SSF109770">
    <property type="entry name" value="Nickel-containing superoxide dismutase, NiSOD"/>
    <property type="match status" value="1"/>
</dbReference>
<dbReference type="EC" id="1.15.1.1" evidence="1"/>
<dbReference type="NCBIfam" id="TIGR02753">
    <property type="entry name" value="sodN"/>
    <property type="match status" value="1"/>
</dbReference>
<comment type="caution">
    <text evidence="1">The sequence shown here is derived from an EMBL/GenBank/DDBJ whole genome shotgun (WGS) entry which is preliminary data.</text>
</comment>
<proteinExistence type="predicted"/>
<reference evidence="1 2" key="1">
    <citation type="submission" date="2019-02" db="EMBL/GenBank/DDBJ databases">
        <title>Prokaryotic population dynamics and viral predation in marine succession experiment using metagenomics: the confinement effect.</title>
        <authorList>
            <person name="Haro-Moreno J.M."/>
            <person name="Rodriguez-Valera F."/>
            <person name="Lopez-Perez M."/>
        </authorList>
    </citation>
    <scope>NUCLEOTIDE SEQUENCE [LARGE SCALE GENOMIC DNA]</scope>
    <source>
        <strain evidence="1">MED-G167</strain>
    </source>
</reference>
<sequence>MFKIEKVSAHCDIPCGVYDPGAAQYSALSVIRFMDLINEIPDSACCEKESLAKFTRLVQQKEEHAVIAKNEITIIWGDYFKDPQIEKHPGVHELVHSIMIDGSKCKQGLHREDALNLLDKINQFAEMFWATKEIETEKKISSYAPNLEIVVPVLKSA</sequence>
<dbReference type="Gene3D" id="1.20.120.400">
    <property type="entry name" value="Nickel-containing superoxide dismutase"/>
    <property type="match status" value="1"/>
</dbReference>
<dbReference type="GO" id="GO:0004784">
    <property type="term" value="F:superoxide dismutase activity"/>
    <property type="evidence" value="ECO:0007669"/>
    <property type="project" value="UniProtKB-EC"/>
</dbReference>
<dbReference type="InterPro" id="IPR014123">
    <property type="entry name" value="Superoxide_dismutase_Ni-type"/>
</dbReference>
<evidence type="ECO:0000313" key="2">
    <source>
        <dbReference type="Proteomes" id="UP000318359"/>
    </source>
</evidence>
<name>A0A520MD28_9GAMM</name>
<dbReference type="GO" id="GO:0016151">
    <property type="term" value="F:nickel cation binding"/>
    <property type="evidence" value="ECO:0007669"/>
    <property type="project" value="InterPro"/>
</dbReference>
<dbReference type="AlphaFoldDB" id="A0A520MD28"/>
<dbReference type="Proteomes" id="UP000318359">
    <property type="component" value="Unassembled WGS sequence"/>
</dbReference>
<protein>
    <submittedName>
        <fullName evidence="1">Superoxide dismutase, Ni</fullName>
        <ecNumber evidence="1">1.15.1.1</ecNumber>
    </submittedName>
</protein>
<keyword evidence="1" id="KW-0560">Oxidoreductase</keyword>
<organism evidence="1 2">
    <name type="scientific">SAR86 cluster bacterium</name>
    <dbReference type="NCBI Taxonomy" id="2030880"/>
    <lineage>
        <taxon>Bacteria</taxon>
        <taxon>Pseudomonadati</taxon>
        <taxon>Pseudomonadota</taxon>
        <taxon>Gammaproteobacteria</taxon>
        <taxon>SAR86 cluster</taxon>
    </lineage>
</organism>
<evidence type="ECO:0000313" key="1">
    <source>
        <dbReference type="EMBL" id="RZO19101.1"/>
    </source>
</evidence>
<dbReference type="InterPro" id="IPR036502">
    <property type="entry name" value="NiSOD_sf"/>
</dbReference>
<dbReference type="Pfam" id="PF09055">
    <property type="entry name" value="Sod_Ni"/>
    <property type="match status" value="1"/>
</dbReference>
<accession>A0A520MD28</accession>
<dbReference type="EMBL" id="SHBM01000001">
    <property type="protein sequence ID" value="RZO19101.1"/>
    <property type="molecule type" value="Genomic_DNA"/>
</dbReference>
<gene>
    <name evidence="1" type="primary">sodN</name>
    <name evidence="1" type="ORF">EVB00_00065</name>
</gene>